<sequence length="288" mass="31149">MVTNLAANEEQSGSYLSPGEPLYASVSGAGTPIILLHGLFGMGSNLGGLARALAPEFEVHQLDLPNHGRSPWQAMTSLDDLARSIASYIESHSLKSVAVFGHSLGGKVAMQLALAWPQHVSALVVADIAPVMYPSSHDTVFAALEAVDSAKPASRAKAGEIMRELLSEPDLVPFLALSLKRDEDGTYVWRFNVKALRENYEEFRAAPAGPAFDVPALFVYGLNSSYVDDQGIAKALELFPAAKFEGIADTGHWLHAEKPRQFNAAVLDFFRESLQASPEQISKERESQ</sequence>
<dbReference type="EMBL" id="CP136865">
    <property type="protein sequence ID" value="WOJ95584.1"/>
    <property type="molecule type" value="Genomic_DNA"/>
</dbReference>
<evidence type="ECO:0000256" key="1">
    <source>
        <dbReference type="ARBA" id="ARBA00022801"/>
    </source>
</evidence>
<name>A0ABZ0IAL8_9GAMM</name>
<protein>
    <submittedName>
        <fullName evidence="3">Alpha/beta fold hydrolase</fullName>
    </submittedName>
</protein>
<dbReference type="PRINTS" id="PR00412">
    <property type="entry name" value="EPOXHYDRLASE"/>
</dbReference>
<evidence type="ECO:0000313" key="4">
    <source>
        <dbReference type="Proteomes" id="UP001626549"/>
    </source>
</evidence>
<reference evidence="3 4" key="1">
    <citation type="submission" date="2023-10" db="EMBL/GenBank/DDBJ databases">
        <title>Two novel species belonging to the OM43/NOR5 clade.</title>
        <authorList>
            <person name="Park M."/>
        </authorList>
    </citation>
    <scope>NUCLEOTIDE SEQUENCE [LARGE SCALE GENOMIC DNA]</scope>
    <source>
        <strain evidence="3 4">IMCC45268</strain>
    </source>
</reference>
<dbReference type="Pfam" id="PF12697">
    <property type="entry name" value="Abhydrolase_6"/>
    <property type="match status" value="1"/>
</dbReference>
<keyword evidence="1 3" id="KW-0378">Hydrolase</keyword>
<evidence type="ECO:0000313" key="3">
    <source>
        <dbReference type="EMBL" id="WOJ95584.1"/>
    </source>
</evidence>
<dbReference type="InterPro" id="IPR000073">
    <property type="entry name" value="AB_hydrolase_1"/>
</dbReference>
<dbReference type="RefSeq" id="WP_407326282.1">
    <property type="nucleotide sequence ID" value="NZ_CP136865.1"/>
</dbReference>
<organism evidence="3 4">
    <name type="scientific">Congregibacter brevis</name>
    <dbReference type="NCBI Taxonomy" id="3081201"/>
    <lineage>
        <taxon>Bacteria</taxon>
        <taxon>Pseudomonadati</taxon>
        <taxon>Pseudomonadota</taxon>
        <taxon>Gammaproteobacteria</taxon>
        <taxon>Cellvibrionales</taxon>
        <taxon>Halieaceae</taxon>
        <taxon>Congregibacter</taxon>
    </lineage>
</organism>
<accession>A0ABZ0IAL8</accession>
<dbReference type="InterPro" id="IPR000639">
    <property type="entry name" value="Epox_hydrolase-like"/>
</dbReference>
<dbReference type="Gene3D" id="3.40.50.1820">
    <property type="entry name" value="alpha/beta hydrolase"/>
    <property type="match status" value="1"/>
</dbReference>
<dbReference type="InterPro" id="IPR029058">
    <property type="entry name" value="AB_hydrolase_fold"/>
</dbReference>
<dbReference type="GO" id="GO:0016787">
    <property type="term" value="F:hydrolase activity"/>
    <property type="evidence" value="ECO:0007669"/>
    <property type="project" value="UniProtKB-KW"/>
</dbReference>
<evidence type="ECO:0000259" key="2">
    <source>
        <dbReference type="Pfam" id="PF12697"/>
    </source>
</evidence>
<dbReference type="PANTHER" id="PTHR46118:SF4">
    <property type="entry name" value="PROTEIN ABHD11"/>
    <property type="match status" value="1"/>
</dbReference>
<feature type="domain" description="AB hydrolase-1" evidence="2">
    <location>
        <begin position="33"/>
        <end position="265"/>
    </location>
</feature>
<keyword evidence="4" id="KW-1185">Reference proteome</keyword>
<gene>
    <name evidence="3" type="ORF">R0137_09990</name>
</gene>
<proteinExistence type="predicted"/>
<dbReference type="PANTHER" id="PTHR46118">
    <property type="entry name" value="PROTEIN ABHD11"/>
    <property type="match status" value="1"/>
</dbReference>
<dbReference type="SUPFAM" id="SSF53474">
    <property type="entry name" value="alpha/beta-Hydrolases"/>
    <property type="match status" value="1"/>
</dbReference>
<dbReference type="Proteomes" id="UP001626549">
    <property type="component" value="Chromosome"/>
</dbReference>